<protein>
    <submittedName>
        <fullName evidence="2">Prophage tail length tape measure protein</fullName>
    </submittedName>
</protein>
<organism evidence="2 3">
    <name type="scientific">Alistipes timonensis JC136</name>
    <dbReference type="NCBI Taxonomy" id="1033731"/>
    <lineage>
        <taxon>Bacteria</taxon>
        <taxon>Pseudomonadati</taxon>
        <taxon>Bacteroidota</taxon>
        <taxon>Bacteroidia</taxon>
        <taxon>Bacteroidales</taxon>
        <taxon>Rikenellaceae</taxon>
        <taxon>Alistipes</taxon>
    </lineage>
</organism>
<keyword evidence="1" id="KW-0472">Membrane</keyword>
<dbReference type="AlphaFoldDB" id="A0A1H3Y6M8"/>
<sequence length="422" mass="44968">MSRRIADLLVKIGADSYEFQQKAQQVEKSLDGLSKKVTSVGKELSLKLTAPLAALGGVSLHLADVQAKVEAKVQQALKTTNNAVGLNFKQLTDYASQLQGKTIFGDEKILNDSTARLLSFTNITGENFKRTQALALDLATVLEMDLGSASMQLGKALSDPATKLSSLARAGIVFSEEQKKVIKKMAETGQIAKAQAMILDELEKKFGGQAAKVGLGPIQQLKNAWGDFLEQIGAAIMPFAVKVAGALSTVVAALQSMSPEMKRVIVIVAGIVAAIGPLTLGVGGMIRLLPLLATGLTALLSPVGLVVAALIALGAAFAYARIQKQKMVDDLAEKKSLEELQAELDANTAKQRQIKDCTTKWRVVPNAITAGFTFQKRPDEASLKPLRKEQELLTAAIQKKPEALAAEARAQEEANRVTAEAD</sequence>
<name>A0A1H3Y6M8_9BACT</name>
<keyword evidence="1" id="KW-0812">Transmembrane</keyword>
<reference evidence="2 3" key="1">
    <citation type="submission" date="2016-10" db="EMBL/GenBank/DDBJ databases">
        <authorList>
            <person name="de Groot N.N."/>
        </authorList>
    </citation>
    <scope>NUCLEOTIDE SEQUENCE [LARGE SCALE GENOMIC DNA]</scope>
    <source>
        <strain evidence="2 3">DSM 25383</strain>
    </source>
</reference>
<proteinExistence type="predicted"/>
<dbReference type="RefSeq" id="WP_010259900.1">
    <property type="nucleotide sequence ID" value="NZ_CAEG01000004.1"/>
</dbReference>
<feature type="transmembrane region" description="Helical" evidence="1">
    <location>
        <begin position="264"/>
        <end position="286"/>
    </location>
</feature>
<gene>
    <name evidence="2" type="ORF">SAMN05444145_101443</name>
</gene>
<dbReference type="OrthoDB" id="1414895at2"/>
<dbReference type="STRING" id="1033731.SAMN05444145_101443"/>
<dbReference type="EMBL" id="FNRI01000001">
    <property type="protein sequence ID" value="SEA06544.1"/>
    <property type="molecule type" value="Genomic_DNA"/>
</dbReference>
<keyword evidence="1" id="KW-1133">Transmembrane helix</keyword>
<feature type="transmembrane region" description="Helical" evidence="1">
    <location>
        <begin position="298"/>
        <end position="320"/>
    </location>
</feature>
<accession>A0A1H3Y6M8</accession>
<evidence type="ECO:0000313" key="3">
    <source>
        <dbReference type="Proteomes" id="UP000183253"/>
    </source>
</evidence>
<evidence type="ECO:0000313" key="2">
    <source>
        <dbReference type="EMBL" id="SEA06544.1"/>
    </source>
</evidence>
<keyword evidence="3" id="KW-1185">Reference proteome</keyword>
<evidence type="ECO:0000256" key="1">
    <source>
        <dbReference type="SAM" id="Phobius"/>
    </source>
</evidence>
<dbReference type="Proteomes" id="UP000183253">
    <property type="component" value="Unassembled WGS sequence"/>
</dbReference>